<feature type="non-terminal residue" evidence="2">
    <location>
        <position position="122"/>
    </location>
</feature>
<feature type="domain" description="Transketolase-like pyrimidine-binding" evidence="1">
    <location>
        <begin position="4"/>
        <end position="122"/>
    </location>
</feature>
<name>A0A383C0Z2_9ZZZZ</name>
<organism evidence="2">
    <name type="scientific">marine metagenome</name>
    <dbReference type="NCBI Taxonomy" id="408172"/>
    <lineage>
        <taxon>unclassified sequences</taxon>
        <taxon>metagenomes</taxon>
        <taxon>ecological metagenomes</taxon>
    </lineage>
</organism>
<gene>
    <name evidence="2" type="ORF">METZ01_LOCUS478675</name>
</gene>
<reference evidence="2" key="1">
    <citation type="submission" date="2018-05" db="EMBL/GenBank/DDBJ databases">
        <authorList>
            <person name="Lanie J.A."/>
            <person name="Ng W.-L."/>
            <person name="Kazmierczak K.M."/>
            <person name="Andrzejewski T.M."/>
            <person name="Davidsen T.M."/>
            <person name="Wayne K.J."/>
            <person name="Tettelin H."/>
            <person name="Glass J.I."/>
            <person name="Rusch D."/>
            <person name="Podicherti R."/>
            <person name="Tsui H.-C.T."/>
            <person name="Winkler M.E."/>
        </authorList>
    </citation>
    <scope>NUCLEOTIDE SEQUENCE</scope>
</reference>
<accession>A0A383C0Z2</accession>
<dbReference type="Pfam" id="PF02779">
    <property type="entry name" value="Transket_pyr"/>
    <property type="match status" value="1"/>
</dbReference>
<evidence type="ECO:0000313" key="2">
    <source>
        <dbReference type="EMBL" id="SVE25821.1"/>
    </source>
</evidence>
<protein>
    <recommendedName>
        <fullName evidence="1">Transketolase-like pyrimidine-binding domain-containing protein</fullName>
    </recommendedName>
</protein>
<dbReference type="SMART" id="SM00861">
    <property type="entry name" value="Transket_pyr"/>
    <property type="match status" value="1"/>
</dbReference>
<dbReference type="InterPro" id="IPR005475">
    <property type="entry name" value="Transketolase-like_Pyr-bd"/>
</dbReference>
<dbReference type="Gene3D" id="3.40.50.970">
    <property type="match status" value="1"/>
</dbReference>
<evidence type="ECO:0000259" key="1">
    <source>
        <dbReference type="SMART" id="SM00861"/>
    </source>
</evidence>
<dbReference type="InterPro" id="IPR029061">
    <property type="entry name" value="THDP-binding"/>
</dbReference>
<dbReference type="PANTHER" id="PTHR43257">
    <property type="entry name" value="PYRUVATE DEHYDROGENASE E1 COMPONENT BETA SUBUNIT"/>
    <property type="match status" value="1"/>
</dbReference>
<dbReference type="EMBL" id="UINC01204894">
    <property type="protein sequence ID" value="SVE25821.1"/>
    <property type="molecule type" value="Genomic_DNA"/>
</dbReference>
<dbReference type="SUPFAM" id="SSF52518">
    <property type="entry name" value="Thiamin diphosphate-binding fold (THDP-binding)"/>
    <property type="match status" value="1"/>
</dbReference>
<dbReference type="AlphaFoldDB" id="A0A383C0Z2"/>
<dbReference type="PANTHER" id="PTHR43257:SF3">
    <property type="entry name" value="ACETOIN:2,6-DICHLOROPHENOLINDOPHENOL OXIDOREDUCTASE SUBUNIT BETA"/>
    <property type="match status" value="1"/>
</dbReference>
<proteinExistence type="predicted"/>
<sequence>MGIKTFQQAISEALVLEMERDERVIVMGEDIVGGSGADGEMDAWGGPLGVTKGLWGKFGDRVLDTPITESAFIGAAIGAATTGLRPVVELMFIDFMGVCFDQIFNQAAKFRYMFGGKAETPV</sequence>